<name>A0AAV2R8H8_MEGNR</name>
<evidence type="ECO:0000256" key="3">
    <source>
        <dbReference type="ARBA" id="ARBA00022737"/>
    </source>
</evidence>
<keyword evidence="2 4" id="KW-0732">Signal</keyword>
<gene>
    <name evidence="5" type="ORF">MNOR_LOCUS20488</name>
</gene>
<proteinExistence type="predicted"/>
<dbReference type="InterPro" id="IPR032675">
    <property type="entry name" value="LRR_dom_sf"/>
</dbReference>
<dbReference type="InterPro" id="IPR052286">
    <property type="entry name" value="Wnt_signaling_inhibitor"/>
</dbReference>
<keyword evidence="3" id="KW-0677">Repeat</keyword>
<dbReference type="Gene3D" id="3.80.10.10">
    <property type="entry name" value="Ribonuclease Inhibitor"/>
    <property type="match status" value="1"/>
</dbReference>
<comment type="caution">
    <text evidence="5">The sequence shown here is derived from an EMBL/GenBank/DDBJ whole genome shotgun (WGS) entry which is preliminary data.</text>
</comment>
<accession>A0AAV2R8H8</accession>
<dbReference type="AlphaFoldDB" id="A0AAV2R8H8"/>
<feature type="chain" id="PRO_5043696567" evidence="4">
    <location>
        <begin position="18"/>
        <end position="344"/>
    </location>
</feature>
<feature type="signal peptide" evidence="4">
    <location>
        <begin position="1"/>
        <end position="17"/>
    </location>
</feature>
<keyword evidence="6" id="KW-1185">Reference proteome</keyword>
<evidence type="ECO:0000313" key="5">
    <source>
        <dbReference type="EMBL" id="CAL4114697.1"/>
    </source>
</evidence>
<evidence type="ECO:0000256" key="1">
    <source>
        <dbReference type="ARBA" id="ARBA00022614"/>
    </source>
</evidence>
<dbReference type="PANTHER" id="PTHR24364">
    <property type="entry name" value="LP06937P"/>
    <property type="match status" value="1"/>
</dbReference>
<evidence type="ECO:0000256" key="4">
    <source>
        <dbReference type="SAM" id="SignalP"/>
    </source>
</evidence>
<dbReference type="Proteomes" id="UP001497623">
    <property type="component" value="Unassembled WGS sequence"/>
</dbReference>
<sequence>MFAFLLAVGILIPSALGQFPCPNAIDILPCHCTADGEDIDMDCSNINVVDQIEHAFMADMPFTAFRKLTIARDLDQNAVPIESLGDRVFGDATFREVVISNSYLSDIGNNVFEKSFSTLESLTLSHGLLNRYNFATLNLFNQLTHLDMSHNRLSFVSDIISNSLQLIDLSWNGGFFYSPELLVGAPGLTHIYLQNIDMHDLTPLMFAAQGHLDTLDLAGNFVHMMPSDGLWFPNDTVTNVVLDNNFVLDLSIEFIFGTSNKLSLSMRNNSLSDFTAEIWQPVLEKVSGNTKSRIVLGETNIQCGCNIAWLVTSTKYMRVFDSTNQCADGSLFSDLDPDSFAHCP</sequence>
<dbReference type="SUPFAM" id="SSF52058">
    <property type="entry name" value="L domain-like"/>
    <property type="match status" value="1"/>
</dbReference>
<evidence type="ECO:0000256" key="2">
    <source>
        <dbReference type="ARBA" id="ARBA00022729"/>
    </source>
</evidence>
<organism evidence="5 6">
    <name type="scientific">Meganyctiphanes norvegica</name>
    <name type="common">Northern krill</name>
    <name type="synonym">Thysanopoda norvegica</name>
    <dbReference type="NCBI Taxonomy" id="48144"/>
    <lineage>
        <taxon>Eukaryota</taxon>
        <taxon>Metazoa</taxon>
        <taxon>Ecdysozoa</taxon>
        <taxon>Arthropoda</taxon>
        <taxon>Crustacea</taxon>
        <taxon>Multicrustacea</taxon>
        <taxon>Malacostraca</taxon>
        <taxon>Eumalacostraca</taxon>
        <taxon>Eucarida</taxon>
        <taxon>Euphausiacea</taxon>
        <taxon>Euphausiidae</taxon>
        <taxon>Meganyctiphanes</taxon>
    </lineage>
</organism>
<evidence type="ECO:0000313" key="6">
    <source>
        <dbReference type="Proteomes" id="UP001497623"/>
    </source>
</evidence>
<dbReference type="PANTHER" id="PTHR24364:SF18">
    <property type="entry name" value="LP06937P"/>
    <property type="match status" value="1"/>
</dbReference>
<dbReference type="PROSITE" id="PS51450">
    <property type="entry name" value="LRR"/>
    <property type="match status" value="1"/>
</dbReference>
<protein>
    <submittedName>
        <fullName evidence="5">Uncharacterized protein</fullName>
    </submittedName>
</protein>
<dbReference type="EMBL" id="CAXKWB010015879">
    <property type="protein sequence ID" value="CAL4114697.1"/>
    <property type="molecule type" value="Genomic_DNA"/>
</dbReference>
<dbReference type="InterPro" id="IPR001611">
    <property type="entry name" value="Leu-rich_rpt"/>
</dbReference>
<dbReference type="GO" id="GO:0016020">
    <property type="term" value="C:membrane"/>
    <property type="evidence" value="ECO:0007669"/>
    <property type="project" value="TreeGrafter"/>
</dbReference>
<keyword evidence="1" id="KW-0433">Leucine-rich repeat</keyword>
<reference evidence="5 6" key="1">
    <citation type="submission" date="2024-05" db="EMBL/GenBank/DDBJ databases">
        <authorList>
            <person name="Wallberg A."/>
        </authorList>
    </citation>
    <scope>NUCLEOTIDE SEQUENCE [LARGE SCALE GENOMIC DNA]</scope>
</reference>